<keyword evidence="1" id="KW-0472">Membrane</keyword>
<feature type="transmembrane region" description="Helical" evidence="1">
    <location>
        <begin position="33"/>
        <end position="54"/>
    </location>
</feature>
<protein>
    <recommendedName>
        <fullName evidence="2">Putative sensor domain-containing protein</fullName>
    </recommendedName>
</protein>
<evidence type="ECO:0000256" key="1">
    <source>
        <dbReference type="SAM" id="Phobius"/>
    </source>
</evidence>
<dbReference type="RefSeq" id="WP_120684514.1">
    <property type="nucleotide sequence ID" value="NZ_RBAL01000024.1"/>
</dbReference>
<dbReference type="Proteomes" id="UP000272474">
    <property type="component" value="Unassembled WGS sequence"/>
</dbReference>
<evidence type="ECO:0000313" key="4">
    <source>
        <dbReference type="Proteomes" id="UP000272474"/>
    </source>
</evidence>
<dbReference type="AlphaFoldDB" id="A0A3A9YMA3"/>
<evidence type="ECO:0000313" key="3">
    <source>
        <dbReference type="EMBL" id="RKN37498.1"/>
    </source>
</evidence>
<feature type="transmembrane region" description="Helical" evidence="1">
    <location>
        <begin position="117"/>
        <end position="144"/>
    </location>
</feature>
<dbReference type="EMBL" id="RBAL01000024">
    <property type="protein sequence ID" value="RKN37498.1"/>
    <property type="molecule type" value="Genomic_DNA"/>
</dbReference>
<proteinExistence type="predicted"/>
<dbReference type="InterPro" id="IPR025828">
    <property type="entry name" value="Put_sensor_dom"/>
</dbReference>
<comment type="caution">
    <text evidence="3">The sequence shown here is derived from an EMBL/GenBank/DDBJ whole genome shotgun (WGS) entry which is preliminary data.</text>
</comment>
<reference evidence="3 4" key="1">
    <citation type="journal article" date="2014" name="Int. J. Syst. Evol. Microbiol.">
        <title>Streptomyces hoynatensis sp. nov., isolated from deep marine sediment.</title>
        <authorList>
            <person name="Veyisoglu A."/>
            <person name="Sahin N."/>
        </authorList>
    </citation>
    <scope>NUCLEOTIDE SEQUENCE [LARGE SCALE GENOMIC DNA]</scope>
    <source>
        <strain evidence="3 4">KCTC 29097</strain>
    </source>
</reference>
<keyword evidence="1" id="KW-1133">Transmembrane helix</keyword>
<keyword evidence="1" id="KW-0812">Transmembrane</keyword>
<sequence>MRIRDRVAAAAQGLGTGIGSLFAGSMLFTASALSIGLIPVGIGALTTPTVLRGVRAYANRHRALATEWGGVPVTADYRPVPARDGLIGRCATTFALLRDPATWRDLRWLLADMTAGVLAPMLSAALILQGVFGYVLMAGVWRPIHQAGGTHWYTFVPVDSQGTATLAALVGTALIAIGIAIAPVMRRVSAALTRAGLDARPASPTNPVQAPVHSALAAR</sequence>
<gene>
    <name evidence="3" type="ORF">D7294_27550</name>
</gene>
<feature type="domain" description="Putative sensor" evidence="2">
    <location>
        <begin position="21"/>
        <end position="195"/>
    </location>
</feature>
<accession>A0A3A9YMA3</accession>
<keyword evidence="4" id="KW-1185">Reference proteome</keyword>
<organism evidence="3 4">
    <name type="scientific">Streptomyces hoynatensis</name>
    <dbReference type="NCBI Taxonomy" id="1141874"/>
    <lineage>
        <taxon>Bacteria</taxon>
        <taxon>Bacillati</taxon>
        <taxon>Actinomycetota</taxon>
        <taxon>Actinomycetes</taxon>
        <taxon>Kitasatosporales</taxon>
        <taxon>Streptomycetaceae</taxon>
        <taxon>Streptomyces</taxon>
    </lineage>
</organism>
<name>A0A3A9YMA3_9ACTN</name>
<feature type="transmembrane region" description="Helical" evidence="1">
    <location>
        <begin position="164"/>
        <end position="184"/>
    </location>
</feature>
<dbReference type="OrthoDB" id="4251455at2"/>
<dbReference type="Pfam" id="PF13796">
    <property type="entry name" value="Sensor"/>
    <property type="match status" value="1"/>
</dbReference>
<evidence type="ECO:0000259" key="2">
    <source>
        <dbReference type="Pfam" id="PF13796"/>
    </source>
</evidence>